<dbReference type="AlphaFoldDB" id="A0A0J6ZJX1"/>
<organism evidence="2 3">
    <name type="scientific">Megasphaera cerevisiae DSM 20462</name>
    <dbReference type="NCBI Taxonomy" id="1122219"/>
    <lineage>
        <taxon>Bacteria</taxon>
        <taxon>Bacillati</taxon>
        <taxon>Bacillota</taxon>
        <taxon>Negativicutes</taxon>
        <taxon>Veillonellales</taxon>
        <taxon>Veillonellaceae</taxon>
        <taxon>Megasphaera</taxon>
    </lineage>
</organism>
<proteinExistence type="predicted"/>
<dbReference type="Pfam" id="PF12728">
    <property type="entry name" value="HTH_17"/>
    <property type="match status" value="1"/>
</dbReference>
<evidence type="ECO:0000259" key="1">
    <source>
        <dbReference type="Pfam" id="PF12728"/>
    </source>
</evidence>
<reference evidence="2 3" key="1">
    <citation type="submission" date="2015-06" db="EMBL/GenBank/DDBJ databases">
        <title>Draft genome sequence of beer spoilage bacterium Megasphaera cerevisiae type strain 20462.</title>
        <authorList>
            <person name="Kutumbaka K."/>
            <person name="Pasmowitz J."/>
            <person name="Mategko J."/>
            <person name="Reyes D."/>
            <person name="Friedrich A."/>
            <person name="Han S."/>
            <person name="Martens-Habbena W."/>
            <person name="Neal-McKinney J."/>
            <person name="Janagama H.K."/>
            <person name="Nadala C."/>
            <person name="Samadpour M."/>
        </authorList>
    </citation>
    <scope>NUCLEOTIDE SEQUENCE [LARGE SCALE GENOMIC DNA]</scope>
    <source>
        <strain evidence="2 3">DSM 20462</strain>
    </source>
</reference>
<gene>
    <name evidence="2" type="ORF">AB840_15055</name>
</gene>
<keyword evidence="3" id="KW-1185">Reference proteome</keyword>
<dbReference type="OrthoDB" id="2063024at2"/>
<dbReference type="InParanoid" id="A0A0J6ZJX1"/>
<sequence length="62" mass="6958">MESTLTVEAAAKILHVSPQFIRCGLKAGKLPFGTALDMNGRGKRYRYIIYPKRLQAFMDGNL</sequence>
<dbReference type="PATRIC" id="fig|1122219.3.peg.381"/>
<dbReference type="EMBL" id="LEKT01000101">
    <property type="protein sequence ID" value="KMO85181.1"/>
    <property type="molecule type" value="Genomic_DNA"/>
</dbReference>
<comment type="caution">
    <text evidence="2">The sequence shown here is derived from an EMBL/GenBank/DDBJ whole genome shotgun (WGS) entry which is preliminary data.</text>
</comment>
<evidence type="ECO:0000313" key="2">
    <source>
        <dbReference type="EMBL" id="KMO85181.1"/>
    </source>
</evidence>
<dbReference type="InterPro" id="IPR041657">
    <property type="entry name" value="HTH_17"/>
</dbReference>
<name>A0A0J6ZJX1_9FIRM</name>
<evidence type="ECO:0000313" key="3">
    <source>
        <dbReference type="Proteomes" id="UP000036503"/>
    </source>
</evidence>
<dbReference type="Proteomes" id="UP000036503">
    <property type="component" value="Unassembled WGS sequence"/>
</dbReference>
<accession>A0A0J6ZJX1</accession>
<feature type="domain" description="Helix-turn-helix" evidence="1">
    <location>
        <begin position="5"/>
        <end position="47"/>
    </location>
</feature>
<protein>
    <recommendedName>
        <fullName evidence="1">Helix-turn-helix domain-containing protein</fullName>
    </recommendedName>
</protein>
<dbReference type="RefSeq" id="WP_048515640.1">
    <property type="nucleotide sequence ID" value="NZ_FUXD01000097.1"/>
</dbReference>